<comment type="caution">
    <text evidence="1">The sequence shown here is derived from an EMBL/GenBank/DDBJ whole genome shotgun (WGS) entry which is preliminary data.</text>
</comment>
<dbReference type="EMBL" id="JAATJE010000002">
    <property type="protein sequence ID" value="NJC34504.1"/>
    <property type="molecule type" value="Genomic_DNA"/>
</dbReference>
<dbReference type="Proteomes" id="UP000734218">
    <property type="component" value="Unassembled WGS sequence"/>
</dbReference>
<accession>A0ABX0XMN8</accession>
<dbReference type="RefSeq" id="WP_167954577.1">
    <property type="nucleotide sequence ID" value="NZ_JAATJE010000002.1"/>
</dbReference>
<organism evidence="1 2">
    <name type="scientific">Sphingomonas jejuensis</name>
    <dbReference type="NCBI Taxonomy" id="904715"/>
    <lineage>
        <taxon>Bacteria</taxon>
        <taxon>Pseudomonadati</taxon>
        <taxon>Pseudomonadota</taxon>
        <taxon>Alphaproteobacteria</taxon>
        <taxon>Sphingomonadales</taxon>
        <taxon>Sphingomonadaceae</taxon>
        <taxon>Sphingomonas</taxon>
    </lineage>
</organism>
<evidence type="ECO:0000313" key="2">
    <source>
        <dbReference type="Proteomes" id="UP000734218"/>
    </source>
</evidence>
<name>A0ABX0XMN8_9SPHN</name>
<gene>
    <name evidence="1" type="ORF">GGR88_002018</name>
</gene>
<protein>
    <submittedName>
        <fullName evidence="1">Biopolymer transport protein ExbD</fullName>
    </submittedName>
</protein>
<keyword evidence="2" id="KW-1185">Reference proteome</keyword>
<reference evidence="1 2" key="1">
    <citation type="submission" date="2020-03" db="EMBL/GenBank/DDBJ databases">
        <title>Genomic Encyclopedia of Type Strains, Phase IV (KMG-IV): sequencing the most valuable type-strain genomes for metagenomic binning, comparative biology and taxonomic classification.</title>
        <authorList>
            <person name="Goeker M."/>
        </authorList>
    </citation>
    <scope>NUCLEOTIDE SEQUENCE [LARGE SCALE GENOMIC DNA]</scope>
    <source>
        <strain evidence="1 2">DSM 27651</strain>
    </source>
</reference>
<proteinExistence type="predicted"/>
<evidence type="ECO:0000313" key="1">
    <source>
        <dbReference type="EMBL" id="NJC34504.1"/>
    </source>
</evidence>
<sequence>MIVAAALLLLSATPAENGSEIVVKQMPDRRCMIGTDGRMFDLARERSDLEAVFAGSADRDRRVRIEGSDAMPYSCVGGLLYLMQRHGITAITVSGATAAR</sequence>